<evidence type="ECO:0000313" key="2">
    <source>
        <dbReference type="WBParaSite" id="Csp11.Scaffold515.g2655.t1"/>
    </source>
</evidence>
<sequence>MNVLQQFVDKTFEMTTGLGEMKVAEAIFLGSVDCASQTIAHSNRKDDSILLRKVMSLAYKGQNIIKMCVHLPRDSNAEKYAHELNKVAHEIDVLVCSIENDQSGDH</sequence>
<accession>A0A1I7T5Q8</accession>
<keyword evidence="1" id="KW-1185">Reference proteome</keyword>
<protein>
    <submittedName>
        <fullName evidence="2">Four helix bundle protein</fullName>
    </submittedName>
</protein>
<dbReference type="Proteomes" id="UP000095282">
    <property type="component" value="Unplaced"/>
</dbReference>
<dbReference type="eggNOG" id="ENOG502TID1">
    <property type="taxonomic scope" value="Eukaryota"/>
</dbReference>
<organism evidence="1 2">
    <name type="scientific">Caenorhabditis tropicalis</name>
    <dbReference type="NCBI Taxonomy" id="1561998"/>
    <lineage>
        <taxon>Eukaryota</taxon>
        <taxon>Metazoa</taxon>
        <taxon>Ecdysozoa</taxon>
        <taxon>Nematoda</taxon>
        <taxon>Chromadorea</taxon>
        <taxon>Rhabditida</taxon>
        <taxon>Rhabditina</taxon>
        <taxon>Rhabditomorpha</taxon>
        <taxon>Rhabditoidea</taxon>
        <taxon>Rhabditidae</taxon>
        <taxon>Peloderinae</taxon>
        <taxon>Caenorhabditis</taxon>
    </lineage>
</organism>
<name>A0A1I7T5Q8_9PELO</name>
<reference evidence="2" key="1">
    <citation type="submission" date="2016-11" db="UniProtKB">
        <authorList>
            <consortium name="WormBaseParasite"/>
        </authorList>
    </citation>
    <scope>IDENTIFICATION</scope>
</reference>
<dbReference type="AlphaFoldDB" id="A0A1I7T5Q8"/>
<evidence type="ECO:0000313" key="1">
    <source>
        <dbReference type="Proteomes" id="UP000095282"/>
    </source>
</evidence>
<proteinExistence type="predicted"/>
<dbReference type="WBParaSite" id="Csp11.Scaffold515.g2655.t1">
    <property type="protein sequence ID" value="Csp11.Scaffold515.g2655.t1"/>
    <property type="gene ID" value="Csp11.Scaffold515.g2655"/>
</dbReference>